<keyword evidence="4" id="KW-1133">Transmembrane helix</keyword>
<keyword evidence="4" id="KW-0472">Membrane</keyword>
<feature type="transmembrane region" description="Helical" evidence="4">
    <location>
        <begin position="69"/>
        <end position="90"/>
    </location>
</feature>
<comment type="caution">
    <text evidence="6">The sequence shown here is derived from an EMBL/GenBank/DDBJ whole genome shotgun (WGS) entry which is preliminary data.</text>
</comment>
<evidence type="ECO:0000256" key="4">
    <source>
        <dbReference type="SAM" id="Phobius"/>
    </source>
</evidence>
<keyword evidence="2" id="KW-0479">Metal-binding</keyword>
<dbReference type="InterPro" id="IPR005630">
    <property type="entry name" value="Terpene_synthase_metal-bd"/>
</dbReference>
<accession>A0AAN7QZY8</accession>
<dbReference type="SUPFAM" id="SSF48576">
    <property type="entry name" value="Terpenoid synthases"/>
    <property type="match status" value="1"/>
</dbReference>
<dbReference type="Gene3D" id="1.10.600.10">
    <property type="entry name" value="Farnesyl Diphosphate Synthase"/>
    <property type="match status" value="1"/>
</dbReference>
<name>A0AAN7QZY8_TRANT</name>
<comment type="cofactor">
    <cofactor evidence="1">
        <name>Mg(2+)</name>
        <dbReference type="ChEBI" id="CHEBI:18420"/>
    </cofactor>
</comment>
<evidence type="ECO:0000313" key="7">
    <source>
        <dbReference type="Proteomes" id="UP001346149"/>
    </source>
</evidence>
<dbReference type="PANTHER" id="PTHR31225:SF221">
    <property type="entry name" value="(-)-GERMACRENE D SYNTHASE"/>
    <property type="match status" value="1"/>
</dbReference>
<evidence type="ECO:0000313" key="6">
    <source>
        <dbReference type="EMBL" id="KAK4782836.1"/>
    </source>
</evidence>
<evidence type="ECO:0000256" key="2">
    <source>
        <dbReference type="ARBA" id="ARBA00022723"/>
    </source>
</evidence>
<dbReference type="InterPro" id="IPR008949">
    <property type="entry name" value="Isoprenoid_synthase_dom_sf"/>
</dbReference>
<keyword evidence="4" id="KW-0812">Transmembrane</keyword>
<dbReference type="Pfam" id="PF03936">
    <property type="entry name" value="Terpene_synth_C"/>
    <property type="match status" value="1"/>
</dbReference>
<dbReference type="AlphaFoldDB" id="A0AAN7QZY8"/>
<protein>
    <recommendedName>
        <fullName evidence="5">Terpene synthase metal-binding domain-containing protein</fullName>
    </recommendedName>
</protein>
<gene>
    <name evidence="6" type="ORF">SAY86_007210</name>
</gene>
<feature type="domain" description="Terpene synthase metal-binding" evidence="5">
    <location>
        <begin position="2"/>
        <end position="167"/>
    </location>
</feature>
<dbReference type="PANTHER" id="PTHR31225">
    <property type="entry name" value="OS04G0344100 PROTEIN-RELATED"/>
    <property type="match status" value="1"/>
</dbReference>
<organism evidence="6 7">
    <name type="scientific">Trapa natans</name>
    <name type="common">Water chestnut</name>
    <dbReference type="NCBI Taxonomy" id="22666"/>
    <lineage>
        <taxon>Eukaryota</taxon>
        <taxon>Viridiplantae</taxon>
        <taxon>Streptophyta</taxon>
        <taxon>Embryophyta</taxon>
        <taxon>Tracheophyta</taxon>
        <taxon>Spermatophyta</taxon>
        <taxon>Magnoliopsida</taxon>
        <taxon>eudicotyledons</taxon>
        <taxon>Gunneridae</taxon>
        <taxon>Pentapetalae</taxon>
        <taxon>rosids</taxon>
        <taxon>malvids</taxon>
        <taxon>Myrtales</taxon>
        <taxon>Lythraceae</taxon>
        <taxon>Trapa</taxon>
    </lineage>
</organism>
<dbReference type="GO" id="GO:0016114">
    <property type="term" value="P:terpenoid biosynthetic process"/>
    <property type="evidence" value="ECO:0007669"/>
    <property type="project" value="InterPro"/>
</dbReference>
<keyword evidence="3" id="KW-0456">Lyase</keyword>
<evidence type="ECO:0000256" key="3">
    <source>
        <dbReference type="ARBA" id="ARBA00023239"/>
    </source>
</evidence>
<reference evidence="6 7" key="1">
    <citation type="journal article" date="2023" name="Hortic Res">
        <title>Pangenome of water caltrop reveals structural variations and asymmetric subgenome divergence after allopolyploidization.</title>
        <authorList>
            <person name="Zhang X."/>
            <person name="Chen Y."/>
            <person name="Wang L."/>
            <person name="Yuan Y."/>
            <person name="Fang M."/>
            <person name="Shi L."/>
            <person name="Lu R."/>
            <person name="Comes H.P."/>
            <person name="Ma Y."/>
            <person name="Chen Y."/>
            <person name="Huang G."/>
            <person name="Zhou Y."/>
            <person name="Zheng Z."/>
            <person name="Qiu Y."/>
        </authorList>
    </citation>
    <scope>NUCLEOTIDE SEQUENCE [LARGE SCALE GENOMIC DNA]</scope>
    <source>
        <strain evidence="6">F231</strain>
    </source>
</reference>
<dbReference type="GO" id="GO:0010333">
    <property type="term" value="F:terpene synthase activity"/>
    <property type="evidence" value="ECO:0007669"/>
    <property type="project" value="InterPro"/>
</dbReference>
<evidence type="ECO:0000256" key="1">
    <source>
        <dbReference type="ARBA" id="ARBA00001946"/>
    </source>
</evidence>
<dbReference type="EMBL" id="JAXQNO010000015">
    <property type="protein sequence ID" value="KAK4782836.1"/>
    <property type="molecule type" value="Genomic_DNA"/>
</dbReference>
<dbReference type="GO" id="GO:0000287">
    <property type="term" value="F:magnesium ion binding"/>
    <property type="evidence" value="ECO:0007669"/>
    <property type="project" value="InterPro"/>
</dbReference>
<dbReference type="InterPro" id="IPR050148">
    <property type="entry name" value="Terpene_synthase-like"/>
</dbReference>
<proteinExistence type="predicted"/>
<evidence type="ECO:0000259" key="5">
    <source>
        <dbReference type="Pfam" id="PF03936"/>
    </source>
</evidence>
<dbReference type="Proteomes" id="UP001346149">
    <property type="component" value="Unassembled WGS sequence"/>
</dbReference>
<sequence>MMDRLPDYMQVFYKELLHFFDEIKQQLVHTEGLSSRMYYAKESVKLQARAYLKEAEWLNQKKIPTLEEYLFVSLTSVGIAMLMAISFLGMGDITTEHAYKWILSSQNETVKASSLICRLTNDIAGHKFEQGRDHVASAVQCFMKQHGVTEQAAVEELWKKVDDGWKDLNEECFQPRPVPTQVLTRILNITRSLSLFYKDDTDVYTHSDLKMKQQVAELLVDPIPM</sequence>
<keyword evidence="7" id="KW-1185">Reference proteome</keyword>